<organism evidence="2 3">
    <name type="scientific">Diacronema lutheri</name>
    <name type="common">Unicellular marine alga</name>
    <name type="synonym">Monochrysis lutheri</name>
    <dbReference type="NCBI Taxonomy" id="2081491"/>
    <lineage>
        <taxon>Eukaryota</taxon>
        <taxon>Haptista</taxon>
        <taxon>Haptophyta</taxon>
        <taxon>Pavlovophyceae</taxon>
        <taxon>Pavlovales</taxon>
        <taxon>Pavlovaceae</taxon>
        <taxon>Diacronema</taxon>
    </lineage>
</organism>
<dbReference type="EMBL" id="JAGTXO010000002">
    <property type="protein sequence ID" value="KAG8469543.1"/>
    <property type="molecule type" value="Genomic_DNA"/>
</dbReference>
<evidence type="ECO:0000313" key="2">
    <source>
        <dbReference type="EMBL" id="KAG8469543.1"/>
    </source>
</evidence>
<protein>
    <submittedName>
        <fullName evidence="2">Uncharacterized protein</fullName>
    </submittedName>
</protein>
<sequence length="286" mass="30668">MARWPTLLVTLLLRPCLLLSLDGPSTLIITRPVDGGLLVYVEGAERTMNTSMEYTYALARPADADALRICVEVQRSATGLNGAYVWFAEGCFSTKQPLTLVLPTHPAAFRVKAALADRSTLLAHGQTTFAIAPAPPFAPSYEWSLVPPGVSVPAGLEVQMALDGSGSIARIPDPFRLQISLAAHLGIFRGDVHRGTTMGALAALLDDHALRRLQLHPAELGTRACASVAMSVPVSDGSGSSRELTLPLGMTAEQCELFSNQSRLRITWHPCKDEPAPDESWPRGHG</sequence>
<dbReference type="AlphaFoldDB" id="A0A8J5XQ49"/>
<dbReference type="Proteomes" id="UP000751190">
    <property type="component" value="Unassembled WGS sequence"/>
</dbReference>
<keyword evidence="1" id="KW-0732">Signal</keyword>
<accession>A0A8J5XQ49</accession>
<comment type="caution">
    <text evidence="2">The sequence shown here is derived from an EMBL/GenBank/DDBJ whole genome shotgun (WGS) entry which is preliminary data.</text>
</comment>
<evidence type="ECO:0000313" key="3">
    <source>
        <dbReference type="Proteomes" id="UP000751190"/>
    </source>
</evidence>
<keyword evidence="3" id="KW-1185">Reference proteome</keyword>
<gene>
    <name evidence="2" type="ORF">KFE25_005998</name>
</gene>
<dbReference type="OrthoDB" id="10564908at2759"/>
<reference evidence="2" key="1">
    <citation type="submission" date="2021-05" db="EMBL/GenBank/DDBJ databases">
        <title>The genome of the haptophyte Pavlova lutheri (Diacronema luteri, Pavlovales) - a model for lipid biosynthesis in eukaryotic algae.</title>
        <authorList>
            <person name="Hulatt C.J."/>
            <person name="Posewitz M.C."/>
        </authorList>
    </citation>
    <scope>NUCLEOTIDE SEQUENCE</scope>
    <source>
        <strain evidence="2">NIVA-4/92</strain>
    </source>
</reference>
<evidence type="ECO:0000256" key="1">
    <source>
        <dbReference type="SAM" id="SignalP"/>
    </source>
</evidence>
<feature type="signal peptide" evidence="1">
    <location>
        <begin position="1"/>
        <end position="20"/>
    </location>
</feature>
<name>A0A8J5XQ49_DIALT</name>
<proteinExistence type="predicted"/>
<feature type="chain" id="PRO_5035238253" evidence="1">
    <location>
        <begin position="21"/>
        <end position="286"/>
    </location>
</feature>